<sequence>MTSPSYRHLRDLPPIESSGKASVLPTDARRLAAWVAALPRANPAVVQEQLRDALDALAAQRLSGGARFDALELLRSPVAEAVAQLEGQFVGATFPLPPAKVRAAQDAERFHVALAHGYRLAAADLCTPTGKPPMLRGGTVATALGRAMHHYGAALAKAWQVYRAPQPGSWQGLHRCHAFAVECGLGSKTIDDPLAGSRQTLDAIYCATLLASLCNPYAHSQAEQEVLWALARAYAPQCPLSGEGGPDALAMIDPESDCGPGIGGGGPDGAAYLDTSRLRADIDHALAHGGESRLRLSPSHGVVVQSGRKLLESVQRSLGQAVAARAEGRLPGGHVLDCVIGMSVLHYYLAGRLDFDAFVRQAREGQIQMVDRAAWTHAGGELTRLPPVPTQVLDQSLHGYRVAWGSDAQARARVGELVGLSLPDEPDDERDWMVGIIRWLRYEEDGSISAGIELLARRAHAVGLRGLNGRGDDRPPLRALALLPLDGETGARYLSQEPGEFDGGEIEILRPSRLDGAGENILSASRTRLGLLHNGGDYVLYGTSASARESFS</sequence>
<dbReference type="EMBL" id="JACHHX010000004">
    <property type="protein sequence ID" value="MBB5014905.1"/>
    <property type="molecule type" value="Genomic_DNA"/>
</dbReference>
<feature type="region of interest" description="Disordered" evidence="1">
    <location>
        <begin position="1"/>
        <end position="20"/>
    </location>
</feature>
<evidence type="ECO:0000256" key="1">
    <source>
        <dbReference type="SAM" id="MobiDB-lite"/>
    </source>
</evidence>
<protein>
    <submittedName>
        <fullName evidence="2">Uncharacterized protein</fullName>
    </submittedName>
</protein>
<organism evidence="2 3">
    <name type="scientific">Rehaibacterium terrae</name>
    <dbReference type="NCBI Taxonomy" id="1341696"/>
    <lineage>
        <taxon>Bacteria</taxon>
        <taxon>Pseudomonadati</taxon>
        <taxon>Pseudomonadota</taxon>
        <taxon>Gammaproteobacteria</taxon>
        <taxon>Lysobacterales</taxon>
        <taxon>Lysobacteraceae</taxon>
        <taxon>Rehaibacterium</taxon>
    </lineage>
</organism>
<reference evidence="2 3" key="1">
    <citation type="submission" date="2020-08" db="EMBL/GenBank/DDBJ databases">
        <title>Genomic Encyclopedia of Type Strains, Phase IV (KMG-IV): sequencing the most valuable type-strain genomes for metagenomic binning, comparative biology and taxonomic classification.</title>
        <authorList>
            <person name="Goeker M."/>
        </authorList>
    </citation>
    <scope>NUCLEOTIDE SEQUENCE [LARGE SCALE GENOMIC DNA]</scope>
    <source>
        <strain evidence="2 3">DSM 25897</strain>
    </source>
</reference>
<gene>
    <name evidence="2" type="ORF">HNQ58_000782</name>
</gene>
<name>A0A7W7XYS3_9GAMM</name>
<dbReference type="RefSeq" id="WP_183947478.1">
    <property type="nucleotide sequence ID" value="NZ_JACHHX010000004.1"/>
</dbReference>
<accession>A0A7W7XYS3</accession>
<comment type="caution">
    <text evidence="2">The sequence shown here is derived from an EMBL/GenBank/DDBJ whole genome shotgun (WGS) entry which is preliminary data.</text>
</comment>
<evidence type="ECO:0000313" key="2">
    <source>
        <dbReference type="EMBL" id="MBB5014905.1"/>
    </source>
</evidence>
<dbReference type="Proteomes" id="UP000519004">
    <property type="component" value="Unassembled WGS sequence"/>
</dbReference>
<keyword evidence="3" id="KW-1185">Reference proteome</keyword>
<proteinExistence type="predicted"/>
<evidence type="ECO:0000313" key="3">
    <source>
        <dbReference type="Proteomes" id="UP000519004"/>
    </source>
</evidence>
<dbReference type="AlphaFoldDB" id="A0A7W7XYS3"/>